<keyword evidence="2" id="KW-1185">Reference proteome</keyword>
<comment type="caution">
    <text evidence="1">The sequence shown here is derived from an EMBL/GenBank/DDBJ whole genome shotgun (WGS) entry which is preliminary data.</text>
</comment>
<sequence>MLAECWVSIRDALPELPSLPWYEPGGYADRLVYMVLSLAPNAVRSFSAGELDYLAAACIYDPRLMRHLLSWASSYPSTTKDGEQLGSTSVSRWTQLARWYRNFFPEEEQSLAWFDWSSQVGEDLARRLIGDVDLDDLIEVHWPCKVWTRFGLLAPLVELNPALARTAAKNTLVIEDFFKEASEIEIDLPASLHDRELWRTSFVQALSSLPMSDLDHEALKVGWVAGYELHLSGLPRTAHAVAQVLRKDPDAVKGTRTCETALLWADLQQLVEYQQEAWKNRDEIRGVLARLSSRVKSSPEAWTVSAREILTHAKTLGSQVVDLLCLCAAQHAPLRDTLEKIARSDQNRAVRDRTQGLLARTAGVATPSEDVRRWLADLAAQAFDDTPLFPNPLTSLAQTWLGSIDLDATLPNAIRQAMSRFSEFAKDQGAVAVEEHVTGVLLTELEAAFRGVSLRLIAGGQSRLARTISVSHRPTHKTTEEPQWGCDIALLLNADIRPDIRIELAELVQIKKSQAFAAGKSAALHEKWRIDVPQLVALLKRSQSAGYWLVLSTGEVVCLTARWIHALVSGRDALGQHSLTIGYNDIRHAAVPVEQYLPELFLGTWIGSADESTVTFARGENANAKPRHIFEVSVIANQG</sequence>
<gene>
    <name evidence="1" type="ORF">GCM10023196_088050</name>
</gene>
<evidence type="ECO:0000313" key="1">
    <source>
        <dbReference type="EMBL" id="GAA4636814.1"/>
    </source>
</evidence>
<reference evidence="2" key="1">
    <citation type="journal article" date="2019" name="Int. J. Syst. Evol. Microbiol.">
        <title>The Global Catalogue of Microorganisms (GCM) 10K type strain sequencing project: providing services to taxonomists for standard genome sequencing and annotation.</title>
        <authorList>
            <consortium name="The Broad Institute Genomics Platform"/>
            <consortium name="The Broad Institute Genome Sequencing Center for Infectious Disease"/>
            <person name="Wu L."/>
            <person name="Ma J."/>
        </authorList>
    </citation>
    <scope>NUCLEOTIDE SEQUENCE [LARGE SCALE GENOMIC DNA]</scope>
    <source>
        <strain evidence="2">JCM 17939</strain>
    </source>
</reference>
<dbReference type="EMBL" id="BAABHK010000018">
    <property type="protein sequence ID" value="GAA4636814.1"/>
    <property type="molecule type" value="Genomic_DNA"/>
</dbReference>
<organism evidence="1 2">
    <name type="scientific">Actinoallomurus vinaceus</name>
    <dbReference type="NCBI Taxonomy" id="1080074"/>
    <lineage>
        <taxon>Bacteria</taxon>
        <taxon>Bacillati</taxon>
        <taxon>Actinomycetota</taxon>
        <taxon>Actinomycetes</taxon>
        <taxon>Streptosporangiales</taxon>
        <taxon>Thermomonosporaceae</taxon>
        <taxon>Actinoallomurus</taxon>
    </lineage>
</organism>
<protein>
    <submittedName>
        <fullName evidence="1">Uncharacterized protein</fullName>
    </submittedName>
</protein>
<dbReference type="Proteomes" id="UP001501442">
    <property type="component" value="Unassembled WGS sequence"/>
</dbReference>
<name>A0ABP8UTG7_9ACTN</name>
<proteinExistence type="predicted"/>
<evidence type="ECO:0000313" key="2">
    <source>
        <dbReference type="Proteomes" id="UP001501442"/>
    </source>
</evidence>
<accession>A0ABP8UTG7</accession>